<evidence type="ECO:0000256" key="4">
    <source>
        <dbReference type="ARBA" id="ARBA00022490"/>
    </source>
</evidence>
<comment type="subcellular location">
    <subcellularLocation>
        <location evidence="1 5">Cytoplasm</location>
    </subcellularLocation>
</comment>
<dbReference type="PANTHER" id="PTHR33602">
    <property type="entry name" value="REGULATORY PROTEIN RECX FAMILY PROTEIN"/>
    <property type="match status" value="1"/>
</dbReference>
<dbReference type="Gene3D" id="1.10.10.10">
    <property type="entry name" value="Winged helix-like DNA-binding domain superfamily/Winged helix DNA-binding domain"/>
    <property type="match status" value="2"/>
</dbReference>
<dbReference type="GO" id="GO:0006282">
    <property type="term" value="P:regulation of DNA repair"/>
    <property type="evidence" value="ECO:0007669"/>
    <property type="project" value="UniProtKB-UniRule"/>
</dbReference>
<name>A0AB39VGF7_9FUSO</name>
<organism evidence="6">
    <name type="scientific">Leptotrichia rugosa</name>
    <dbReference type="NCBI Taxonomy" id="3239302"/>
    <lineage>
        <taxon>Bacteria</taxon>
        <taxon>Fusobacteriati</taxon>
        <taxon>Fusobacteriota</taxon>
        <taxon>Fusobacteriia</taxon>
        <taxon>Fusobacteriales</taxon>
        <taxon>Leptotrichiaceae</taxon>
        <taxon>Leptotrichia</taxon>
    </lineage>
</organism>
<dbReference type="KEGG" id="lrug:AB8B22_07460"/>
<dbReference type="InterPro" id="IPR036388">
    <property type="entry name" value="WH-like_DNA-bd_sf"/>
</dbReference>
<accession>A0AB39VGF7</accession>
<evidence type="ECO:0000256" key="5">
    <source>
        <dbReference type="HAMAP-Rule" id="MF_01114"/>
    </source>
</evidence>
<evidence type="ECO:0000256" key="1">
    <source>
        <dbReference type="ARBA" id="ARBA00004496"/>
    </source>
</evidence>
<sequence length="204" mass="24484">MIIKKISRNKLYLSTEEIMDISPFIKQKYGLKVNDDISSLYDNISYEAALEKGIFLISLKDRTKKELYKKLEEKYQNKNSIKKAIKKLEELGYINDLDYSISYIKNKKYGKNRITYNLIQKGIEKKIVELAYEELETEENIDDKRLETLIKKNEKKLTYKNSDLKKEEYLKQLKEEQKFIQFLARQGFSLDKIFEKIKEYKSHF</sequence>
<evidence type="ECO:0000256" key="2">
    <source>
        <dbReference type="ARBA" id="ARBA00009695"/>
    </source>
</evidence>
<dbReference type="GO" id="GO:0005737">
    <property type="term" value="C:cytoplasm"/>
    <property type="evidence" value="ECO:0007669"/>
    <property type="project" value="UniProtKB-SubCell"/>
</dbReference>
<comment type="similarity">
    <text evidence="2 5">Belongs to the RecX family.</text>
</comment>
<proteinExistence type="inferred from homology"/>
<keyword evidence="4 5" id="KW-0963">Cytoplasm</keyword>
<comment type="function">
    <text evidence="5">Modulates RecA activity.</text>
</comment>
<reference evidence="6" key="1">
    <citation type="submission" date="2024-07" db="EMBL/GenBank/DDBJ databases">
        <authorList>
            <person name="Li X.-J."/>
            <person name="Wang X."/>
        </authorList>
    </citation>
    <scope>NUCLEOTIDE SEQUENCE</scope>
    <source>
        <strain evidence="6">HSP-334</strain>
    </source>
</reference>
<dbReference type="EMBL" id="CP165644">
    <property type="protein sequence ID" value="XDU66254.1"/>
    <property type="molecule type" value="Genomic_DNA"/>
</dbReference>
<dbReference type="InterPro" id="IPR003783">
    <property type="entry name" value="Regulatory_RecX"/>
</dbReference>
<dbReference type="RefSeq" id="WP_369710638.1">
    <property type="nucleotide sequence ID" value="NZ_CP165644.1"/>
</dbReference>
<dbReference type="AlphaFoldDB" id="A0AB39VGF7"/>
<protein>
    <recommendedName>
        <fullName evidence="3 5">Regulatory protein RecX</fullName>
    </recommendedName>
</protein>
<evidence type="ECO:0000256" key="3">
    <source>
        <dbReference type="ARBA" id="ARBA00018111"/>
    </source>
</evidence>
<dbReference type="HAMAP" id="MF_01114">
    <property type="entry name" value="RecX"/>
    <property type="match status" value="1"/>
</dbReference>
<gene>
    <name evidence="5" type="primary">recX</name>
    <name evidence="6" type="ORF">AB8B22_07460</name>
</gene>
<dbReference type="PANTHER" id="PTHR33602:SF1">
    <property type="entry name" value="REGULATORY PROTEIN RECX FAMILY PROTEIN"/>
    <property type="match status" value="1"/>
</dbReference>
<evidence type="ECO:0000313" key="6">
    <source>
        <dbReference type="EMBL" id="XDU66254.1"/>
    </source>
</evidence>